<comment type="caution">
    <text evidence="2">The sequence shown here is derived from an EMBL/GenBank/DDBJ whole genome shotgun (WGS) entry which is preliminary data.</text>
</comment>
<evidence type="ECO:0000313" key="2">
    <source>
        <dbReference type="EMBL" id="KAL0012067.1"/>
    </source>
</evidence>
<evidence type="ECO:0008006" key="4">
    <source>
        <dbReference type="Google" id="ProtNLM"/>
    </source>
</evidence>
<dbReference type="EMBL" id="JAZDWU010000002">
    <property type="protein sequence ID" value="KAL0012067.1"/>
    <property type="molecule type" value="Genomic_DNA"/>
</dbReference>
<evidence type="ECO:0000256" key="1">
    <source>
        <dbReference type="SAM" id="SignalP"/>
    </source>
</evidence>
<reference evidence="2 3" key="1">
    <citation type="submission" date="2024-01" db="EMBL/GenBank/DDBJ databases">
        <title>A telomere-to-telomere, gap-free genome of sweet tea (Lithocarpus litseifolius).</title>
        <authorList>
            <person name="Zhou J."/>
        </authorList>
    </citation>
    <scope>NUCLEOTIDE SEQUENCE [LARGE SCALE GENOMIC DNA]</scope>
    <source>
        <strain evidence="2">Zhou-2022a</strain>
        <tissue evidence="2">Leaf</tissue>
    </source>
</reference>
<dbReference type="Proteomes" id="UP001459277">
    <property type="component" value="Unassembled WGS sequence"/>
</dbReference>
<name>A0AAW2DMW0_9ROSI</name>
<feature type="signal peptide" evidence="1">
    <location>
        <begin position="1"/>
        <end position="24"/>
    </location>
</feature>
<protein>
    <recommendedName>
        <fullName evidence="4">Secreted protein</fullName>
    </recommendedName>
</protein>
<accession>A0AAW2DMW0</accession>
<dbReference type="AlphaFoldDB" id="A0AAW2DMW0"/>
<sequence>MARRSVLVLKQLLLSSPILNQIQSVTYMPPTKLRSSARSDVDLGRQDRTFGDRRCGAGDGGNACASLLRALGHARRHEESPRGVNSGRLLQWA</sequence>
<keyword evidence="3" id="KW-1185">Reference proteome</keyword>
<feature type="chain" id="PRO_5043643441" description="Secreted protein" evidence="1">
    <location>
        <begin position="25"/>
        <end position="93"/>
    </location>
</feature>
<evidence type="ECO:0000313" key="3">
    <source>
        <dbReference type="Proteomes" id="UP001459277"/>
    </source>
</evidence>
<keyword evidence="1" id="KW-0732">Signal</keyword>
<proteinExistence type="predicted"/>
<organism evidence="2 3">
    <name type="scientific">Lithocarpus litseifolius</name>
    <dbReference type="NCBI Taxonomy" id="425828"/>
    <lineage>
        <taxon>Eukaryota</taxon>
        <taxon>Viridiplantae</taxon>
        <taxon>Streptophyta</taxon>
        <taxon>Embryophyta</taxon>
        <taxon>Tracheophyta</taxon>
        <taxon>Spermatophyta</taxon>
        <taxon>Magnoliopsida</taxon>
        <taxon>eudicotyledons</taxon>
        <taxon>Gunneridae</taxon>
        <taxon>Pentapetalae</taxon>
        <taxon>rosids</taxon>
        <taxon>fabids</taxon>
        <taxon>Fagales</taxon>
        <taxon>Fagaceae</taxon>
        <taxon>Lithocarpus</taxon>
    </lineage>
</organism>
<gene>
    <name evidence="2" type="ORF">SO802_007175</name>
</gene>